<evidence type="ECO:0000313" key="4">
    <source>
        <dbReference type="EMBL" id="KAF8656937.1"/>
    </source>
</evidence>
<dbReference type="SMART" id="SM00015">
    <property type="entry name" value="IQ"/>
    <property type="match status" value="2"/>
</dbReference>
<feature type="region of interest" description="Disordered" evidence="3">
    <location>
        <begin position="466"/>
        <end position="542"/>
    </location>
</feature>
<dbReference type="OrthoDB" id="1915057at2759"/>
<feature type="compositionally biased region" description="Basic and acidic residues" evidence="3">
    <location>
        <begin position="238"/>
        <end position="247"/>
    </location>
</feature>
<dbReference type="Proteomes" id="UP000636709">
    <property type="component" value="Unassembled WGS sequence"/>
</dbReference>
<evidence type="ECO:0008006" key="6">
    <source>
        <dbReference type="Google" id="ProtNLM"/>
    </source>
</evidence>
<dbReference type="PANTHER" id="PTHR32295">
    <property type="entry name" value="IQ-DOMAIN 5-RELATED"/>
    <property type="match status" value="1"/>
</dbReference>
<evidence type="ECO:0000313" key="5">
    <source>
        <dbReference type="Proteomes" id="UP000636709"/>
    </source>
</evidence>
<protein>
    <recommendedName>
        <fullName evidence="6">DUF4005 domain-containing protein</fullName>
    </recommendedName>
</protein>
<keyword evidence="1" id="KW-0112">Calmodulin-binding</keyword>
<feature type="region of interest" description="Disordered" evidence="3">
    <location>
        <begin position="396"/>
        <end position="415"/>
    </location>
</feature>
<feature type="region of interest" description="Disordered" evidence="3">
    <location>
        <begin position="23"/>
        <end position="61"/>
    </location>
</feature>
<dbReference type="Pfam" id="PF00612">
    <property type="entry name" value="IQ"/>
    <property type="match status" value="2"/>
</dbReference>
<feature type="compositionally biased region" description="Low complexity" evidence="3">
    <location>
        <begin position="24"/>
        <end position="33"/>
    </location>
</feature>
<name>A0A835DXI0_9POAL</name>
<comment type="similarity">
    <text evidence="2">Belongs to the IQD family.</text>
</comment>
<proteinExistence type="inferred from homology"/>
<sequence length="542" mass="58577">MGKKHAAGGGGGWFAVVRKVFRPSASSSSSSSSSKDKEAVLQHGKQQQDGGAVEEEAAACRAEEPEVLLLEHFPASETSGEASNEGGDTDLAALGRNDDRRAAAASAAEDEEDMERARALAAAAEAAVAAAEAAARVVRLAALRRLSREERAAVRIQANYRGYLARRALRALRGLVRLQALVRGHQVRRQVHLTMRCMQALVRAQARVPARRLTELPLLHLPPPTPPAPASHPSLPESTRRDSHHQPCPDLAMVSNHHRDVSDDGAEVADMLLQQRSRSRGRLTTRGEDANGGGRSPSTGWDCSSRTLEDARAEGARRHDAAARRKRALAYAYAYQQVRACVLWHWTIQCCFLILLRSDHAFFFVVVFKQRQWQRQEDEKAGLGFHWLERWMAATQRPQDAPDHTKTTTYQQGPTARTASYVTAAGAFPGVMMPEKTVEMDTSFRSPLNQATHGRPPAIPGYMAATRSARAKARPTPSPATPTHGRSRSGGGLAGDTSSSGQSAAGQNGGAIAGYSPDSSCTGDWTPPRLGVSTRTSRVAYT</sequence>
<feature type="region of interest" description="Disordered" evidence="3">
    <location>
        <begin position="75"/>
        <end position="111"/>
    </location>
</feature>
<evidence type="ECO:0000256" key="3">
    <source>
        <dbReference type="SAM" id="MobiDB-lite"/>
    </source>
</evidence>
<dbReference type="AlphaFoldDB" id="A0A835DXI0"/>
<accession>A0A835DXI0</accession>
<dbReference type="InterPro" id="IPR000048">
    <property type="entry name" value="IQ_motif_EF-hand-BS"/>
</dbReference>
<keyword evidence="5" id="KW-1185">Reference proteome</keyword>
<feature type="region of interest" description="Disordered" evidence="3">
    <location>
        <begin position="273"/>
        <end position="304"/>
    </location>
</feature>
<evidence type="ECO:0000256" key="2">
    <source>
        <dbReference type="ARBA" id="ARBA00024341"/>
    </source>
</evidence>
<organism evidence="4 5">
    <name type="scientific">Digitaria exilis</name>
    <dbReference type="NCBI Taxonomy" id="1010633"/>
    <lineage>
        <taxon>Eukaryota</taxon>
        <taxon>Viridiplantae</taxon>
        <taxon>Streptophyta</taxon>
        <taxon>Embryophyta</taxon>
        <taxon>Tracheophyta</taxon>
        <taxon>Spermatophyta</taxon>
        <taxon>Magnoliopsida</taxon>
        <taxon>Liliopsida</taxon>
        <taxon>Poales</taxon>
        <taxon>Poaceae</taxon>
        <taxon>PACMAD clade</taxon>
        <taxon>Panicoideae</taxon>
        <taxon>Panicodae</taxon>
        <taxon>Paniceae</taxon>
        <taxon>Anthephorinae</taxon>
        <taxon>Digitaria</taxon>
    </lineage>
</organism>
<comment type="caution">
    <text evidence="4">The sequence shown here is derived from an EMBL/GenBank/DDBJ whole genome shotgun (WGS) entry which is preliminary data.</text>
</comment>
<reference evidence="4" key="1">
    <citation type="submission" date="2020-07" db="EMBL/GenBank/DDBJ databases">
        <title>Genome sequence and genetic diversity analysis of an under-domesticated orphan crop, white fonio (Digitaria exilis).</title>
        <authorList>
            <person name="Bennetzen J.L."/>
            <person name="Chen S."/>
            <person name="Ma X."/>
            <person name="Wang X."/>
            <person name="Yssel A.E.J."/>
            <person name="Chaluvadi S.R."/>
            <person name="Johnson M."/>
            <person name="Gangashetty P."/>
            <person name="Hamidou F."/>
            <person name="Sanogo M.D."/>
            <person name="Zwaenepoel A."/>
            <person name="Wallace J."/>
            <person name="Van De Peer Y."/>
            <person name="Van Deynze A."/>
        </authorList>
    </citation>
    <scope>NUCLEOTIDE SEQUENCE</scope>
    <source>
        <tissue evidence="4">Leaves</tissue>
    </source>
</reference>
<dbReference type="PANTHER" id="PTHR32295:SF33">
    <property type="entry name" value="PROTEIN IQ-DOMAIN 21"/>
    <property type="match status" value="1"/>
</dbReference>
<dbReference type="GO" id="GO:0005516">
    <property type="term" value="F:calmodulin binding"/>
    <property type="evidence" value="ECO:0007669"/>
    <property type="project" value="UniProtKB-KW"/>
</dbReference>
<dbReference type="PROSITE" id="PS50096">
    <property type="entry name" value="IQ"/>
    <property type="match status" value="2"/>
</dbReference>
<evidence type="ECO:0000256" key="1">
    <source>
        <dbReference type="ARBA" id="ARBA00022860"/>
    </source>
</evidence>
<dbReference type="EMBL" id="JACEFO010002521">
    <property type="protein sequence ID" value="KAF8656937.1"/>
    <property type="molecule type" value="Genomic_DNA"/>
</dbReference>
<feature type="region of interest" description="Disordered" evidence="3">
    <location>
        <begin position="217"/>
        <end position="256"/>
    </location>
</feature>
<feature type="compositionally biased region" description="Pro residues" evidence="3">
    <location>
        <begin position="220"/>
        <end position="230"/>
    </location>
</feature>
<feature type="compositionally biased region" description="Low complexity" evidence="3">
    <location>
        <begin position="495"/>
        <end position="506"/>
    </location>
</feature>
<gene>
    <name evidence="4" type="ORF">HU200_060437</name>
</gene>
<feature type="compositionally biased region" description="Polar residues" evidence="3">
    <location>
        <begin position="533"/>
        <end position="542"/>
    </location>
</feature>
<dbReference type="Gene3D" id="1.20.5.190">
    <property type="match status" value="1"/>
</dbReference>